<evidence type="ECO:0000256" key="10">
    <source>
        <dbReference type="ARBA" id="ARBA00023002"/>
    </source>
</evidence>
<dbReference type="PRINTS" id="PR00385">
    <property type="entry name" value="P450"/>
</dbReference>
<sequence>MYKVITDPQDALTASNQCPKKHYAFDLAKVWMGEGLILSSGDIWKRHRKLLSPAFTLPIIHSFLDVFNSQAKKLASSMEKHAGKGLFDPFMYLKLNALETFSENYTMPAGSYCVIFPMAATHLDPTWGPEPDKFRPGRWLHGDFRNSKEYAPFGLGKRACIGRTYAMISMKVTLSHFLRHYRVKADMSHLKLNFDFLLKPISGHDIMVTDPDDALTVANTCLHKHFIYDYVRTWLGNGLLTSSGEFWQRHRKLLNPAFTVPVIHNFLSIFNHMAKQLVSELEVHVEQGPFEISPYLRIISFQTFSRTAFGIADDSVKEFAEKYMESSDQVMNMVVYRFQNFLLHSDLIFRLTGLKKKQDHLIKKLDDMANQVIERKKAEMKTANEKKANEWSTTNTRYKPFMSLLLELKNDDTLTDKEIKEEVDTAIVAGFDTTSNCLTCLLVLLGTYPEVQEKMYEEIVEVLGPDRDIEKDDIKRLVYTEAVIKEALRVLPIGPALLRYVDRDVKLKNYTMRADSQVVILARGTHRSPIFGDDVEAFRPERWLDPSVTAVGNNAFYGFSLGKRSCIVFDVINYLYNLIFLRIQ</sequence>
<evidence type="ECO:0000256" key="5">
    <source>
        <dbReference type="ARBA" id="ARBA00010617"/>
    </source>
</evidence>
<dbReference type="EMBL" id="JACEFF010000073">
    <property type="protein sequence ID" value="KAH9644653.1"/>
    <property type="molecule type" value="Genomic_DNA"/>
</dbReference>
<evidence type="ECO:0000256" key="6">
    <source>
        <dbReference type="ARBA" id="ARBA00022617"/>
    </source>
</evidence>
<comment type="cofactor">
    <cofactor evidence="1 14">
        <name>heme</name>
        <dbReference type="ChEBI" id="CHEBI:30413"/>
    </cofactor>
</comment>
<keyword evidence="10 15" id="KW-0560">Oxidoreductase</keyword>
<proteinExistence type="inferred from homology"/>
<evidence type="ECO:0000256" key="7">
    <source>
        <dbReference type="ARBA" id="ARBA00022723"/>
    </source>
</evidence>
<comment type="function">
    <text evidence="2">May be involved in the metabolism of insect hormones and in the breakdown of synthetic insecticides.</text>
</comment>
<dbReference type="GO" id="GO:0005789">
    <property type="term" value="C:endoplasmic reticulum membrane"/>
    <property type="evidence" value="ECO:0007669"/>
    <property type="project" value="UniProtKB-SubCell"/>
</dbReference>
<comment type="subcellular location">
    <subcellularLocation>
        <location evidence="4">Endoplasmic reticulum membrane</location>
        <topology evidence="4">Peripheral membrane protein</topology>
    </subcellularLocation>
    <subcellularLocation>
        <location evidence="3">Microsome membrane</location>
        <topology evidence="3">Peripheral membrane protein</topology>
    </subcellularLocation>
</comment>
<gene>
    <name evidence="16" type="ORF">HF086_011822</name>
</gene>
<dbReference type="SUPFAM" id="SSF48264">
    <property type="entry name" value="Cytochrome P450"/>
    <property type="match status" value="3"/>
</dbReference>
<comment type="caution">
    <text evidence="16">The sequence shown here is derived from an EMBL/GenBank/DDBJ whole genome shotgun (WGS) entry which is preliminary data.</text>
</comment>
<dbReference type="AlphaFoldDB" id="A0A922MXC6"/>
<dbReference type="Gene3D" id="1.10.630.10">
    <property type="entry name" value="Cytochrome P450"/>
    <property type="match status" value="3"/>
</dbReference>
<dbReference type="GO" id="GO:0020037">
    <property type="term" value="F:heme binding"/>
    <property type="evidence" value="ECO:0007669"/>
    <property type="project" value="InterPro"/>
</dbReference>
<evidence type="ECO:0000256" key="13">
    <source>
        <dbReference type="ARBA" id="ARBA00023136"/>
    </source>
</evidence>
<evidence type="ECO:0000256" key="2">
    <source>
        <dbReference type="ARBA" id="ARBA00003690"/>
    </source>
</evidence>
<dbReference type="InterPro" id="IPR002401">
    <property type="entry name" value="Cyt_P450_E_grp-I"/>
</dbReference>
<comment type="similarity">
    <text evidence="5 15">Belongs to the cytochrome P450 family.</text>
</comment>
<evidence type="ECO:0000313" key="16">
    <source>
        <dbReference type="EMBL" id="KAH9644653.1"/>
    </source>
</evidence>
<evidence type="ECO:0000256" key="3">
    <source>
        <dbReference type="ARBA" id="ARBA00004174"/>
    </source>
</evidence>
<protein>
    <recommendedName>
        <fullName evidence="18">Cytochrome p450</fullName>
    </recommendedName>
</protein>
<name>A0A922MXC6_SPOEX</name>
<evidence type="ECO:0000256" key="14">
    <source>
        <dbReference type="PIRSR" id="PIRSR602401-1"/>
    </source>
</evidence>
<keyword evidence="6 14" id="KW-0349">Heme</keyword>
<evidence type="ECO:0008006" key="18">
    <source>
        <dbReference type="Google" id="ProtNLM"/>
    </source>
</evidence>
<keyword evidence="8" id="KW-0256">Endoplasmic reticulum</keyword>
<evidence type="ECO:0000256" key="9">
    <source>
        <dbReference type="ARBA" id="ARBA00022848"/>
    </source>
</evidence>
<reference evidence="16" key="1">
    <citation type="journal article" date="2021" name="G3 (Bethesda)">
        <title>Genome and transcriptome analysis of the beet armyworm Spodoptera exigua reveals targets for pest control. .</title>
        <authorList>
            <person name="Simon S."/>
            <person name="Breeschoten T."/>
            <person name="Jansen H.J."/>
            <person name="Dirks R.P."/>
            <person name="Schranz M.E."/>
            <person name="Ros V.I.D."/>
        </authorList>
    </citation>
    <scope>NUCLEOTIDE SEQUENCE</scope>
    <source>
        <strain evidence="16">TB_SE_WUR_2020</strain>
    </source>
</reference>
<evidence type="ECO:0000256" key="15">
    <source>
        <dbReference type="RuleBase" id="RU000461"/>
    </source>
</evidence>
<accession>A0A922MXC6</accession>
<dbReference type="PRINTS" id="PR00463">
    <property type="entry name" value="EP450I"/>
</dbReference>
<organism evidence="16 17">
    <name type="scientific">Spodoptera exigua</name>
    <name type="common">Beet armyworm</name>
    <name type="synonym">Noctua fulgens</name>
    <dbReference type="NCBI Taxonomy" id="7107"/>
    <lineage>
        <taxon>Eukaryota</taxon>
        <taxon>Metazoa</taxon>
        <taxon>Ecdysozoa</taxon>
        <taxon>Arthropoda</taxon>
        <taxon>Hexapoda</taxon>
        <taxon>Insecta</taxon>
        <taxon>Pterygota</taxon>
        <taxon>Neoptera</taxon>
        <taxon>Endopterygota</taxon>
        <taxon>Lepidoptera</taxon>
        <taxon>Glossata</taxon>
        <taxon>Ditrysia</taxon>
        <taxon>Noctuoidea</taxon>
        <taxon>Noctuidae</taxon>
        <taxon>Amphipyrinae</taxon>
        <taxon>Spodoptera</taxon>
    </lineage>
</organism>
<dbReference type="GO" id="GO:0005506">
    <property type="term" value="F:iron ion binding"/>
    <property type="evidence" value="ECO:0007669"/>
    <property type="project" value="InterPro"/>
</dbReference>
<dbReference type="InterPro" id="IPR017972">
    <property type="entry name" value="Cyt_P450_CS"/>
</dbReference>
<keyword evidence="12 15" id="KW-0503">Monooxygenase</keyword>
<dbReference type="Pfam" id="PF00067">
    <property type="entry name" value="p450"/>
    <property type="match status" value="3"/>
</dbReference>
<dbReference type="PANTHER" id="PTHR24291:SF189">
    <property type="entry name" value="CYTOCHROME P450 4C3-RELATED"/>
    <property type="match status" value="1"/>
</dbReference>
<evidence type="ECO:0000256" key="1">
    <source>
        <dbReference type="ARBA" id="ARBA00001971"/>
    </source>
</evidence>
<dbReference type="InterPro" id="IPR036396">
    <property type="entry name" value="Cyt_P450_sf"/>
</dbReference>
<keyword evidence="11 14" id="KW-0408">Iron</keyword>
<dbReference type="PROSITE" id="PS00086">
    <property type="entry name" value="CYTOCHROME_P450"/>
    <property type="match status" value="1"/>
</dbReference>
<dbReference type="GO" id="GO:0016705">
    <property type="term" value="F:oxidoreductase activity, acting on paired donors, with incorporation or reduction of molecular oxygen"/>
    <property type="evidence" value="ECO:0007669"/>
    <property type="project" value="InterPro"/>
</dbReference>
<feature type="binding site" description="axial binding residue" evidence="14">
    <location>
        <position position="566"/>
    </location>
    <ligand>
        <name>heme</name>
        <dbReference type="ChEBI" id="CHEBI:30413"/>
    </ligand>
    <ligandPart>
        <name>Fe</name>
        <dbReference type="ChEBI" id="CHEBI:18248"/>
    </ligandPart>
</feature>
<dbReference type="Proteomes" id="UP000814243">
    <property type="component" value="Unassembled WGS sequence"/>
</dbReference>
<evidence type="ECO:0000256" key="11">
    <source>
        <dbReference type="ARBA" id="ARBA00023004"/>
    </source>
</evidence>
<dbReference type="InterPro" id="IPR001128">
    <property type="entry name" value="Cyt_P450"/>
</dbReference>
<keyword evidence="9" id="KW-0492">Microsome</keyword>
<dbReference type="InterPro" id="IPR050196">
    <property type="entry name" value="Cytochrome_P450_Monoox"/>
</dbReference>
<evidence type="ECO:0000313" key="17">
    <source>
        <dbReference type="Proteomes" id="UP000814243"/>
    </source>
</evidence>
<evidence type="ECO:0000256" key="12">
    <source>
        <dbReference type="ARBA" id="ARBA00023033"/>
    </source>
</evidence>
<evidence type="ECO:0000256" key="8">
    <source>
        <dbReference type="ARBA" id="ARBA00022824"/>
    </source>
</evidence>
<keyword evidence="13" id="KW-0472">Membrane</keyword>
<evidence type="ECO:0000256" key="4">
    <source>
        <dbReference type="ARBA" id="ARBA00004406"/>
    </source>
</evidence>
<dbReference type="GO" id="GO:0004497">
    <property type="term" value="F:monooxygenase activity"/>
    <property type="evidence" value="ECO:0007669"/>
    <property type="project" value="UniProtKB-KW"/>
</dbReference>
<dbReference type="PANTHER" id="PTHR24291">
    <property type="entry name" value="CYTOCHROME P450 FAMILY 4"/>
    <property type="match status" value="1"/>
</dbReference>
<keyword evidence="7 14" id="KW-0479">Metal-binding</keyword>